<dbReference type="InterPro" id="IPR052166">
    <property type="entry name" value="Diverse_Acyl-CoA_DH"/>
</dbReference>
<reference evidence="10 11" key="1">
    <citation type="journal article" date="2008" name="BMC Genomics">
        <title>The missing link: Bordetella petrii is endowed with both the metabolic versatility of environmental bacteria and virulence traits of pathogenic Bordetellae.</title>
        <authorList>
            <person name="Gross R."/>
            <person name="Guzman C.A."/>
            <person name="Sebaihia M."/>
            <person name="Martins Dos Santos V.A."/>
            <person name="Pieper D.H."/>
            <person name="Koebnik R."/>
            <person name="Lechner M."/>
            <person name="Bartels D."/>
            <person name="Buhrmester J."/>
            <person name="Choudhuri J.V."/>
            <person name="Ebensen T."/>
            <person name="Gaigalat L."/>
            <person name="Herrmann S."/>
            <person name="Khachane A.N."/>
            <person name="Larisch C."/>
            <person name="Link S."/>
            <person name="Linke B."/>
            <person name="Meyer F."/>
            <person name="Mormann S."/>
            <person name="Nakunst D."/>
            <person name="Rueckert C."/>
            <person name="Schneiker-Bekel S."/>
            <person name="Schulze K."/>
            <person name="Vorhoelter F.J."/>
            <person name="Yevsa T."/>
            <person name="Engle J.T."/>
            <person name="Goldman W.E."/>
            <person name="Puehler A."/>
            <person name="Goebel U.B."/>
            <person name="Goesmann A."/>
            <person name="Bloecker H."/>
            <person name="Kaiser O."/>
            <person name="Martinez-Arias R."/>
        </authorList>
    </citation>
    <scope>NUCLEOTIDE SEQUENCE [LARGE SCALE GENOMIC DNA]</scope>
    <source>
        <strain evidence="11">ATCC BAA-461 / DSM 12804 / CCUG 43448 / CIP 107267 / Se-1111R</strain>
    </source>
</reference>
<dbReference type="GO" id="GO:0050660">
    <property type="term" value="F:flavin adenine dinucleotide binding"/>
    <property type="evidence" value="ECO:0007669"/>
    <property type="project" value="InterPro"/>
</dbReference>
<dbReference type="Pfam" id="PF12806">
    <property type="entry name" value="Acyl-CoA_dh_C"/>
    <property type="match status" value="1"/>
</dbReference>
<protein>
    <submittedName>
        <fullName evidence="10">Probable acyl-CoA dehydrogenase</fullName>
        <ecNumber evidence="10">1.3.99.-</ecNumber>
    </submittedName>
</protein>
<dbReference type="InterPro" id="IPR046373">
    <property type="entry name" value="Acyl-CoA_Oxase/DH_mid-dom_sf"/>
</dbReference>
<name>A9I333_BORPD</name>
<dbReference type="Gene3D" id="1.10.540.10">
    <property type="entry name" value="Acyl-CoA dehydrogenase/oxidase, N-terminal domain"/>
    <property type="match status" value="1"/>
</dbReference>
<dbReference type="SUPFAM" id="SSF47203">
    <property type="entry name" value="Acyl-CoA dehydrogenase C-terminal domain-like"/>
    <property type="match status" value="1"/>
</dbReference>
<comment type="cofactor">
    <cofactor evidence="1">
        <name>FAD</name>
        <dbReference type="ChEBI" id="CHEBI:57692"/>
    </cofactor>
</comment>
<dbReference type="InterPro" id="IPR037069">
    <property type="entry name" value="AcylCoA_DH/ox_N_sf"/>
</dbReference>
<proteinExistence type="inferred from homology"/>
<dbReference type="Pfam" id="PF02770">
    <property type="entry name" value="Acyl-CoA_dh_M"/>
    <property type="match status" value="1"/>
</dbReference>
<evidence type="ECO:0000256" key="3">
    <source>
        <dbReference type="ARBA" id="ARBA00022630"/>
    </source>
</evidence>
<feature type="domain" description="Acyl-CoA dehydrogenase/oxidase N-terminal" evidence="8">
    <location>
        <begin position="40"/>
        <end position="155"/>
    </location>
</feature>
<evidence type="ECO:0000259" key="6">
    <source>
        <dbReference type="Pfam" id="PF00441"/>
    </source>
</evidence>
<dbReference type="InterPro" id="IPR009100">
    <property type="entry name" value="AcylCoA_DH/oxidase_NM_dom_sf"/>
</dbReference>
<feature type="domain" description="Acyl-CoA dehydrogenase/oxidase C-terminal" evidence="6">
    <location>
        <begin position="289"/>
        <end position="451"/>
    </location>
</feature>
<accession>A9I333</accession>
<dbReference type="Gene3D" id="2.40.110.10">
    <property type="entry name" value="Butyryl-CoA Dehydrogenase, subunit A, domain 2"/>
    <property type="match status" value="1"/>
</dbReference>
<keyword evidence="4" id="KW-0274">FAD</keyword>
<keyword evidence="11" id="KW-1185">Reference proteome</keyword>
<dbReference type="eggNOG" id="COG1960">
    <property type="taxonomic scope" value="Bacteria"/>
</dbReference>
<dbReference type="InterPro" id="IPR025878">
    <property type="entry name" value="Acyl-CoA_dh-like_C_dom"/>
</dbReference>
<evidence type="ECO:0000259" key="9">
    <source>
        <dbReference type="Pfam" id="PF12806"/>
    </source>
</evidence>
<dbReference type="PANTHER" id="PTHR42803:SF1">
    <property type="entry name" value="BROAD-SPECIFICITY LINEAR ACYL-COA DEHYDROGENASE FADE5"/>
    <property type="match status" value="1"/>
</dbReference>
<evidence type="ECO:0000256" key="5">
    <source>
        <dbReference type="ARBA" id="ARBA00023002"/>
    </source>
</evidence>
<evidence type="ECO:0000259" key="7">
    <source>
        <dbReference type="Pfam" id="PF02770"/>
    </source>
</evidence>
<feature type="domain" description="Acetyl-CoA dehydrogenase-like C-terminal" evidence="9">
    <location>
        <begin position="489"/>
        <end position="590"/>
    </location>
</feature>
<dbReference type="AlphaFoldDB" id="A9I333"/>
<dbReference type="Pfam" id="PF02771">
    <property type="entry name" value="Acyl-CoA_dh_N"/>
    <property type="match status" value="1"/>
</dbReference>
<dbReference type="Pfam" id="PF00441">
    <property type="entry name" value="Acyl-CoA_dh_1"/>
    <property type="match status" value="1"/>
</dbReference>
<keyword evidence="3" id="KW-0285">Flavoprotein</keyword>
<dbReference type="InterPro" id="IPR036250">
    <property type="entry name" value="AcylCo_DH-like_C"/>
</dbReference>
<dbReference type="InterPro" id="IPR013786">
    <property type="entry name" value="AcylCoA_DH/ox_N"/>
</dbReference>
<dbReference type="Proteomes" id="UP000001225">
    <property type="component" value="Chromosome"/>
</dbReference>
<dbReference type="Gene3D" id="1.20.140.10">
    <property type="entry name" value="Butyryl-CoA Dehydrogenase, subunit A, domain 3"/>
    <property type="match status" value="1"/>
</dbReference>
<dbReference type="EC" id="1.3.99.-" evidence="10"/>
<evidence type="ECO:0000256" key="2">
    <source>
        <dbReference type="ARBA" id="ARBA00009347"/>
    </source>
</evidence>
<organism evidence="10 11">
    <name type="scientific">Bordetella petrii (strain ATCC BAA-461 / DSM 12804 / CCUG 43448 / CIP 107267 / Se-1111R)</name>
    <dbReference type="NCBI Taxonomy" id="340100"/>
    <lineage>
        <taxon>Bacteria</taxon>
        <taxon>Pseudomonadati</taxon>
        <taxon>Pseudomonadota</taxon>
        <taxon>Betaproteobacteria</taxon>
        <taxon>Burkholderiales</taxon>
        <taxon>Alcaligenaceae</taxon>
        <taxon>Bordetella</taxon>
    </lineage>
</organism>
<sequence length="605" mass="65384">MTYRVPLQEIRFAMKSLAGLGEVLSSPDFNEADEELIDAVLDENARFVEEVLAPLNAIGDRTPAKWNDGSVRTSPGFRAAYAKFVEGSWQSLPHAPDDGGQGLPRLLSAAVNESLHASNMSFALCPMLTDGVIDALSRVAGAEQRALYLPHLLEGRWTGAMNLTESQAGSDLSQIATRAVPQDDGSYRLFGQKIFITYGEHDFAENIVHLVLARVQGAAAGISGLSLFVVPKYLVAQDGTLGPRNDVWCASLEHKLGIHGSPTAMLLFGDGKGEVGQGAVGHLIGEAGHGLANMFIVMNSARFSVGLQGVAISDRAFQLALGYAKERLQGKGRSGGSQPIAHHPDVQRMLMTMKSLTESMRALAYATAAHQDLSVHHPDADMRARHEAFFEFLIPVLKGYCTETSLEVTSLGIQVHGGMGFIEESGAAQYYRDARILPIYEGTTAIQANDLVGRKVLRHAAFVVHELLRQMNAAGGALDAAAAEHPAYRDGLRIMATELRAGAQAWEEATDFLRQTAGKEDDVVLLGSVPYLMLTGELLCGWHMARAALACSEALAEGKDDHFHADKFASCVFYASHILPRAMQRARAVRYGLVVNRHMAPLFQS</sequence>
<dbReference type="EMBL" id="AM902716">
    <property type="protein sequence ID" value="CAP44125.1"/>
    <property type="molecule type" value="Genomic_DNA"/>
</dbReference>
<dbReference type="STRING" id="94624.Bpet3782"/>
<evidence type="ECO:0000313" key="10">
    <source>
        <dbReference type="EMBL" id="CAP44125.1"/>
    </source>
</evidence>
<dbReference type="KEGG" id="bpt:Bpet3782"/>
<dbReference type="InterPro" id="IPR006091">
    <property type="entry name" value="Acyl-CoA_Oxase/DH_mid-dom"/>
</dbReference>
<keyword evidence="5 10" id="KW-0560">Oxidoreductase</keyword>
<comment type="similarity">
    <text evidence="2">Belongs to the acyl-CoA dehydrogenase family.</text>
</comment>
<evidence type="ECO:0000259" key="8">
    <source>
        <dbReference type="Pfam" id="PF02771"/>
    </source>
</evidence>
<dbReference type="InterPro" id="IPR009075">
    <property type="entry name" value="AcylCo_DH/oxidase_C"/>
</dbReference>
<gene>
    <name evidence="10" type="ordered locus">Bpet3782</name>
</gene>
<feature type="domain" description="Acyl-CoA oxidase/dehydrogenase middle" evidence="7">
    <location>
        <begin position="160"/>
        <end position="268"/>
    </location>
</feature>
<evidence type="ECO:0000313" key="11">
    <source>
        <dbReference type="Proteomes" id="UP000001225"/>
    </source>
</evidence>
<evidence type="ECO:0000256" key="1">
    <source>
        <dbReference type="ARBA" id="ARBA00001974"/>
    </source>
</evidence>
<dbReference type="SUPFAM" id="SSF56645">
    <property type="entry name" value="Acyl-CoA dehydrogenase NM domain-like"/>
    <property type="match status" value="1"/>
</dbReference>
<evidence type="ECO:0000256" key="4">
    <source>
        <dbReference type="ARBA" id="ARBA00022827"/>
    </source>
</evidence>
<dbReference type="GO" id="GO:0016627">
    <property type="term" value="F:oxidoreductase activity, acting on the CH-CH group of donors"/>
    <property type="evidence" value="ECO:0007669"/>
    <property type="project" value="InterPro"/>
</dbReference>
<dbReference type="PANTHER" id="PTHR42803">
    <property type="entry name" value="ACYL-COA DEHYDROGENASE"/>
    <property type="match status" value="1"/>
</dbReference>